<keyword evidence="6" id="KW-1185">Reference proteome</keyword>
<reference evidence="5 6" key="1">
    <citation type="submission" date="2020-02" db="EMBL/GenBank/DDBJ databases">
        <title>Out from the shadows clarifying the taxonomy of the family Cryomorphaceae and related taxa by utilizing the GTDB taxonomic framework.</title>
        <authorList>
            <person name="Bowman J.P."/>
        </authorList>
    </citation>
    <scope>NUCLEOTIDE SEQUENCE [LARGE SCALE GENOMIC DNA]</scope>
    <source>
        <strain evidence="5 6">QSSC 1-22</strain>
    </source>
</reference>
<dbReference type="PANTHER" id="PTHR31377:SF0">
    <property type="entry name" value="AGMATINE DEIMINASE-RELATED"/>
    <property type="match status" value="1"/>
</dbReference>
<dbReference type="InterPro" id="IPR007466">
    <property type="entry name" value="Peptidyl-Arg-deiminase_porph"/>
</dbReference>
<evidence type="ECO:0000313" key="6">
    <source>
        <dbReference type="Proteomes" id="UP000486602"/>
    </source>
</evidence>
<evidence type="ECO:0000313" key="5">
    <source>
        <dbReference type="EMBL" id="NEN23615.1"/>
    </source>
</evidence>
<dbReference type="InterPro" id="IPR026444">
    <property type="entry name" value="Secre_tail"/>
</dbReference>
<evidence type="ECO:0000256" key="2">
    <source>
        <dbReference type="ARBA" id="ARBA00022801"/>
    </source>
</evidence>
<keyword evidence="1 3" id="KW-0732">Signal</keyword>
<feature type="signal peptide" evidence="3">
    <location>
        <begin position="1"/>
        <end position="18"/>
    </location>
</feature>
<accession>A0A7K3WSI8</accession>
<dbReference type="Gene3D" id="3.75.10.10">
    <property type="entry name" value="L-arginine/glycine Amidinotransferase, Chain A"/>
    <property type="match status" value="1"/>
</dbReference>
<protein>
    <recommendedName>
        <fullName evidence="4">Secretion system C-terminal sorting domain-containing protein</fullName>
    </recommendedName>
</protein>
<name>A0A7K3WSI8_9FLAO</name>
<dbReference type="AlphaFoldDB" id="A0A7K3WSI8"/>
<dbReference type="RefSeq" id="WP_163285011.1">
    <property type="nucleotide sequence ID" value="NZ_JAAGVY010000013.1"/>
</dbReference>
<comment type="caution">
    <text evidence="5">The sequence shown here is derived from an EMBL/GenBank/DDBJ whole genome shotgun (WGS) entry which is preliminary data.</text>
</comment>
<feature type="chain" id="PRO_5029488847" description="Secretion system C-terminal sorting domain-containing protein" evidence="3">
    <location>
        <begin position="19"/>
        <end position="594"/>
    </location>
</feature>
<dbReference type="Proteomes" id="UP000486602">
    <property type="component" value="Unassembled WGS sequence"/>
</dbReference>
<dbReference type="GO" id="GO:0047632">
    <property type="term" value="F:agmatine deiminase activity"/>
    <property type="evidence" value="ECO:0007669"/>
    <property type="project" value="TreeGrafter"/>
</dbReference>
<feature type="domain" description="Secretion system C-terminal sorting" evidence="4">
    <location>
        <begin position="516"/>
        <end position="581"/>
    </location>
</feature>
<dbReference type="GO" id="GO:0004668">
    <property type="term" value="F:protein-arginine deiminase activity"/>
    <property type="evidence" value="ECO:0007669"/>
    <property type="project" value="InterPro"/>
</dbReference>
<dbReference type="SUPFAM" id="SSF55909">
    <property type="entry name" value="Pentein"/>
    <property type="match status" value="1"/>
</dbReference>
<dbReference type="GO" id="GO:0009446">
    <property type="term" value="P:putrescine biosynthetic process"/>
    <property type="evidence" value="ECO:0007669"/>
    <property type="project" value="InterPro"/>
</dbReference>
<evidence type="ECO:0000256" key="3">
    <source>
        <dbReference type="SAM" id="SignalP"/>
    </source>
</evidence>
<proteinExistence type="predicted"/>
<keyword evidence="2" id="KW-0378">Hydrolase</keyword>
<dbReference type="PANTHER" id="PTHR31377">
    <property type="entry name" value="AGMATINE DEIMINASE-RELATED"/>
    <property type="match status" value="1"/>
</dbReference>
<dbReference type="Pfam" id="PF18962">
    <property type="entry name" value="Por_Secre_tail"/>
    <property type="match status" value="1"/>
</dbReference>
<organism evidence="5 6">
    <name type="scientific">Cryomorpha ignava</name>
    <dbReference type="NCBI Taxonomy" id="101383"/>
    <lineage>
        <taxon>Bacteria</taxon>
        <taxon>Pseudomonadati</taxon>
        <taxon>Bacteroidota</taxon>
        <taxon>Flavobacteriia</taxon>
        <taxon>Flavobacteriales</taxon>
        <taxon>Cryomorphaceae</taxon>
        <taxon>Cryomorpha</taxon>
    </lineage>
</organism>
<sequence>MKILYSLIFALSANILFAQSETILPRFLTSDEVEAMKTYHFPTNRGIETPPEFENLRTMAEWEEIQALTVSWTGYPGILKQIVRAAKEECKVIIFCENCGSAENYLTGSQAGGPLNNLDNIDFVNVDLNSIWIRDYGANTVYGNRVDTLLLVDWIYNRPRPDDDVIPQELADHMGLNLYSTTSSPTDLVNTGGNFMSDGQGTAWASELVLEENELGNPYNVSVKSETDIDDIFQEFQGISHFIKMTALQYDIINHIDMHLKIIDEETLLVGEYPPGIADGPQINANIDYVVNAFLSYFNSDYKVVRIPMPNSSSGLYPDDNPAGYYRTYTNGVFVNKSYLYPSYREQYDTTAARIYAELLPGYNLIPIDCDNNPEAIIAAAGAIHCITHSVGVSDPLLITHQPLADTYDDANSYEVAASMEHRSGISMATLHWRVEGEIGFEEINMIAGTANASEFSQSIPPMPVGTVIEYYLSGEAASGKIQVRPIVAPLGFWSFKILGNSVGIEQVTAVKLNPVYPNPASSLVSIPVITQQPIHVKIYITDIAGRLVETVYSGVVNGDKRFSLFVDEYSAGAYKVVIEGEFGVHSIPLMVVK</sequence>
<evidence type="ECO:0000259" key="4">
    <source>
        <dbReference type="Pfam" id="PF18962"/>
    </source>
</evidence>
<evidence type="ECO:0000256" key="1">
    <source>
        <dbReference type="ARBA" id="ARBA00022729"/>
    </source>
</evidence>
<dbReference type="EMBL" id="JAAGVY010000013">
    <property type="protein sequence ID" value="NEN23615.1"/>
    <property type="molecule type" value="Genomic_DNA"/>
</dbReference>
<dbReference type="Pfam" id="PF04371">
    <property type="entry name" value="PAD_porph"/>
    <property type="match status" value="1"/>
</dbReference>
<gene>
    <name evidence="5" type="ORF">G3O08_08885</name>
</gene>